<evidence type="ECO:0000313" key="2">
    <source>
        <dbReference type="Proteomes" id="UP000019197"/>
    </source>
</evidence>
<evidence type="ECO:0000313" key="1">
    <source>
        <dbReference type="EMBL" id="CDL85877.1"/>
    </source>
</evidence>
<proteinExistence type="predicted"/>
<accession>W1J540</accession>
<dbReference type="AlphaFoldDB" id="W1J540"/>
<organism evidence="1 2">
    <name type="scientific">Xenorhabdus cabanillasii JM26</name>
    <dbReference type="NCBI Taxonomy" id="1427517"/>
    <lineage>
        <taxon>Bacteria</taxon>
        <taxon>Pseudomonadati</taxon>
        <taxon>Pseudomonadota</taxon>
        <taxon>Gammaproteobacteria</taxon>
        <taxon>Enterobacterales</taxon>
        <taxon>Morganellaceae</taxon>
        <taxon>Xenorhabdus</taxon>
    </lineage>
</organism>
<dbReference type="Proteomes" id="UP000019197">
    <property type="component" value="Unassembled WGS sequence"/>
</dbReference>
<comment type="caution">
    <text evidence="1">The sequence shown here is derived from an EMBL/GenBank/DDBJ whole genome shotgun (WGS) entry which is preliminary data.</text>
</comment>
<reference evidence="1 2" key="1">
    <citation type="submission" date="2013-11" db="EMBL/GenBank/DDBJ databases">
        <title>Draft genome sequence and annotation of the entomopathogenic bacterium, Xenorhabdus cabanillasi strain JM26.</title>
        <authorList>
            <person name="Gualtieri M."/>
            <person name="Ogier J.C."/>
            <person name="Pages S."/>
            <person name="Givaudan A."/>
            <person name="Gaudriault S."/>
        </authorList>
    </citation>
    <scope>NUCLEOTIDE SEQUENCE [LARGE SCALE GENOMIC DNA]</scope>
    <source>
        <strain evidence="1 2">JM26</strain>
    </source>
</reference>
<name>W1J540_9GAMM</name>
<gene>
    <name evidence="1" type="ORF">XCR1_2570001</name>
</gene>
<dbReference type="EMBL" id="CBXE010000176">
    <property type="protein sequence ID" value="CDL85877.1"/>
    <property type="molecule type" value="Genomic_DNA"/>
</dbReference>
<sequence>MQKSYLPTKYPAYIESKAREGVIPAVNTAKLLTQVKKPELPNKH</sequence>
<protein>
    <submittedName>
        <fullName evidence="1">Uncharacterized protein</fullName>
    </submittedName>
</protein>